<keyword evidence="2" id="KW-1185">Reference proteome</keyword>
<comment type="caution">
    <text evidence="1">The sequence shown here is derived from an EMBL/GenBank/DDBJ whole genome shotgun (WGS) entry which is preliminary data.</text>
</comment>
<sequence length="597" mass="67123">MQAAVAVSFILNYQKAFMNLRGVELTTHKYPEQATVNDSVAFDYIIVGGGTAGIVIASRLAQVKGNRVLLVEAGGNPPIESNIPSTLIYLEKSQKDWKFPVENDNVNQKCSKSQKFGLQGKMLGGTSCLNYLHYEQGSYKDYDRWAEIVGDPSWNFTNIQPYIKKSENFEDSDISNSTERTNFGKGGPVTITKESHCEVNDYLSAFGELGYKVVPELSAANPTGYAPQLYNIGNYKRQCTAENYLYKAKDWPNLFVLKNALVTKIIFDKNNNAVAVEMRTENRVNRVDARKEVIICAGAINSPKLLMLSGIGPKEHLKKLNINVIQDLPVGKNLQDRAGVLLVYDMRKLSTSPVSPNIGVYPAYVFTGQVSENPHSPDYKTLHYVNYPMNFVFYCTFTYDYSDEVCDRLFGTNADNQFLFTFVSTLKPKSRGEVMLRSRDYSDPPLIYPKYLSNKEDIEGLVKNVMNFLKINETKFFKNADAVFVDPKLKTCKHLKFGSFEYWECFVRCMATAERSYCGTSAMGSVVDSRLRVKGVKRLRVADSSVMPEITSGATLSPTLTIAEKAADMIKEDYNYVDDDGREIGPENEKCEKESHC</sequence>
<name>A0ACC1CZ40_9NEOP</name>
<evidence type="ECO:0000313" key="1">
    <source>
        <dbReference type="EMBL" id="KAJ0176913.1"/>
    </source>
</evidence>
<evidence type="ECO:0000313" key="2">
    <source>
        <dbReference type="Proteomes" id="UP000824533"/>
    </source>
</evidence>
<organism evidence="1 2">
    <name type="scientific">Dendrolimus kikuchii</name>
    <dbReference type="NCBI Taxonomy" id="765133"/>
    <lineage>
        <taxon>Eukaryota</taxon>
        <taxon>Metazoa</taxon>
        <taxon>Ecdysozoa</taxon>
        <taxon>Arthropoda</taxon>
        <taxon>Hexapoda</taxon>
        <taxon>Insecta</taxon>
        <taxon>Pterygota</taxon>
        <taxon>Neoptera</taxon>
        <taxon>Endopterygota</taxon>
        <taxon>Lepidoptera</taxon>
        <taxon>Glossata</taxon>
        <taxon>Ditrysia</taxon>
        <taxon>Bombycoidea</taxon>
        <taxon>Lasiocampidae</taxon>
        <taxon>Dendrolimus</taxon>
    </lineage>
</organism>
<protein>
    <submittedName>
        <fullName evidence="1">Uncharacterized protein</fullName>
    </submittedName>
</protein>
<dbReference type="Proteomes" id="UP000824533">
    <property type="component" value="Linkage Group LG12"/>
</dbReference>
<dbReference type="EMBL" id="CM034398">
    <property type="protein sequence ID" value="KAJ0176913.1"/>
    <property type="molecule type" value="Genomic_DNA"/>
</dbReference>
<proteinExistence type="predicted"/>
<accession>A0ACC1CZ40</accession>
<gene>
    <name evidence="1" type="ORF">K1T71_006922</name>
</gene>
<reference evidence="1 2" key="1">
    <citation type="journal article" date="2021" name="Front. Genet.">
        <title>Chromosome-Level Genome Assembly Reveals Significant Gene Expansion in the Toll and IMD Signaling Pathways of Dendrolimus kikuchii.</title>
        <authorList>
            <person name="Zhou J."/>
            <person name="Wu P."/>
            <person name="Xiong Z."/>
            <person name="Liu N."/>
            <person name="Zhao N."/>
            <person name="Ji M."/>
            <person name="Qiu Y."/>
            <person name="Yang B."/>
        </authorList>
    </citation>
    <scope>NUCLEOTIDE SEQUENCE [LARGE SCALE GENOMIC DNA]</scope>
    <source>
        <strain evidence="1">Ann1</strain>
    </source>
</reference>